<evidence type="ECO:0000313" key="2">
    <source>
        <dbReference type="EMBL" id="JAP81980.1"/>
    </source>
</evidence>
<feature type="transmembrane region" description="Helical" evidence="1">
    <location>
        <begin position="6"/>
        <end position="27"/>
    </location>
</feature>
<evidence type="ECO:0000256" key="1">
    <source>
        <dbReference type="SAM" id="Phobius"/>
    </source>
</evidence>
<accession>A0A131YU16</accession>
<keyword evidence="1" id="KW-0812">Transmembrane</keyword>
<dbReference type="EMBL" id="GEDV01006577">
    <property type="protein sequence ID" value="JAP81980.1"/>
    <property type="molecule type" value="Transcribed_RNA"/>
</dbReference>
<name>A0A131YU16_RHIAP</name>
<proteinExistence type="predicted"/>
<sequence>MITVKLFALHCMMLCTFAILTASIKLLKTRDLCPTPRKTSCPSRSKLNCLYTRGMLVGVLCARNGTPCEDIWKSVCLRPLTPSCQSHRRECVCSCVETNPVKQPSIRRHRG</sequence>
<reference evidence="2" key="1">
    <citation type="journal article" date="2016" name="Ticks Tick Borne Dis.">
        <title>De novo assembly and annotation of the salivary gland transcriptome of Rhipicephalus appendiculatus male and female ticks during blood feeding.</title>
        <authorList>
            <person name="de Castro M.H."/>
            <person name="de Klerk D."/>
            <person name="Pienaar R."/>
            <person name="Latif A.A."/>
            <person name="Rees D.J."/>
            <person name="Mans B.J."/>
        </authorList>
    </citation>
    <scope>NUCLEOTIDE SEQUENCE</scope>
    <source>
        <tissue evidence="2">Salivary glands</tissue>
    </source>
</reference>
<keyword evidence="1" id="KW-0472">Membrane</keyword>
<protein>
    <submittedName>
        <fullName evidence="2">Uncharacterized protein</fullName>
    </submittedName>
</protein>
<organism evidence="2">
    <name type="scientific">Rhipicephalus appendiculatus</name>
    <name type="common">Brown ear tick</name>
    <dbReference type="NCBI Taxonomy" id="34631"/>
    <lineage>
        <taxon>Eukaryota</taxon>
        <taxon>Metazoa</taxon>
        <taxon>Ecdysozoa</taxon>
        <taxon>Arthropoda</taxon>
        <taxon>Chelicerata</taxon>
        <taxon>Arachnida</taxon>
        <taxon>Acari</taxon>
        <taxon>Parasitiformes</taxon>
        <taxon>Ixodida</taxon>
        <taxon>Ixodoidea</taxon>
        <taxon>Ixodidae</taxon>
        <taxon>Rhipicephalinae</taxon>
        <taxon>Rhipicephalus</taxon>
        <taxon>Rhipicephalus</taxon>
    </lineage>
</organism>
<keyword evidence="1" id="KW-1133">Transmembrane helix</keyword>
<dbReference type="AlphaFoldDB" id="A0A131YU16"/>